<dbReference type="Pfam" id="PF04237">
    <property type="entry name" value="YjbR"/>
    <property type="match status" value="1"/>
</dbReference>
<dbReference type="Proteomes" id="UP000371041">
    <property type="component" value="Chromosome"/>
</dbReference>
<dbReference type="GO" id="GO:0003677">
    <property type="term" value="F:DNA binding"/>
    <property type="evidence" value="ECO:0007669"/>
    <property type="project" value="UniProtKB-KW"/>
</dbReference>
<reference evidence="2" key="1">
    <citation type="submission" date="2019-11" db="EMBL/GenBank/DDBJ databases">
        <title>The complete genome sequence of Saccharopolyspora sp. E2A.</title>
        <authorList>
            <person name="Zhang G."/>
        </authorList>
    </citation>
    <scope>NUCLEOTIDE SEQUENCE [LARGE SCALE GENOMIC DNA]</scope>
    <source>
        <strain evidence="2">E2A</strain>
    </source>
</reference>
<evidence type="ECO:0000313" key="2">
    <source>
        <dbReference type="Proteomes" id="UP000371041"/>
    </source>
</evidence>
<keyword evidence="1" id="KW-0238">DNA-binding</keyword>
<evidence type="ECO:0000313" key="1">
    <source>
        <dbReference type="EMBL" id="QGK68245.1"/>
    </source>
</evidence>
<sequence>MSSPADLREIALSLPDTSEKAAWGMPTFRVRGKIFASLSDPHGPGVKISPEERAELVAAEPEKFTWTTHDEKFGFMRLRLDALDREELAEILTDAWRRAAPKTLVRGFDAED</sequence>
<dbReference type="Gene3D" id="3.90.1150.30">
    <property type="match status" value="1"/>
</dbReference>
<proteinExistence type="predicted"/>
<dbReference type="InterPro" id="IPR038056">
    <property type="entry name" value="YjbR-like_sf"/>
</dbReference>
<keyword evidence="2" id="KW-1185">Reference proteome</keyword>
<dbReference type="KEGG" id="sace:GIY23_00425"/>
<dbReference type="RefSeq" id="WP_154074854.1">
    <property type="nucleotide sequence ID" value="NZ_CP045929.1"/>
</dbReference>
<name>A0A5Q3Q9V4_9PSEU</name>
<protein>
    <submittedName>
        <fullName evidence="1">MmcQ/YjbR family DNA-binding protein</fullName>
    </submittedName>
</protein>
<dbReference type="AlphaFoldDB" id="A0A5Q3Q9V4"/>
<accession>A0A5Q3Q9V4</accession>
<dbReference type="EMBL" id="CP045929">
    <property type="protein sequence ID" value="QGK68245.1"/>
    <property type="molecule type" value="Genomic_DNA"/>
</dbReference>
<dbReference type="InterPro" id="IPR058532">
    <property type="entry name" value="YjbR/MT2646/Rv2570-like"/>
</dbReference>
<organism evidence="1 2">
    <name type="scientific">Allosaccharopolyspora coralli</name>
    <dbReference type="NCBI Taxonomy" id="2665642"/>
    <lineage>
        <taxon>Bacteria</taxon>
        <taxon>Bacillati</taxon>
        <taxon>Actinomycetota</taxon>
        <taxon>Actinomycetes</taxon>
        <taxon>Pseudonocardiales</taxon>
        <taxon>Pseudonocardiaceae</taxon>
        <taxon>Allosaccharopolyspora</taxon>
    </lineage>
</organism>
<dbReference type="SUPFAM" id="SSF142906">
    <property type="entry name" value="YjbR-like"/>
    <property type="match status" value="1"/>
</dbReference>
<gene>
    <name evidence="1" type="ORF">GIY23_00425</name>
</gene>